<dbReference type="PROSITE" id="PS50041">
    <property type="entry name" value="C_TYPE_LECTIN_2"/>
    <property type="match status" value="1"/>
</dbReference>
<dbReference type="InterPro" id="IPR050111">
    <property type="entry name" value="C-type_lectin/snaclec_domain"/>
</dbReference>
<protein>
    <submittedName>
        <fullName evidence="3">Chromatin-modulating protein mrc1</fullName>
    </submittedName>
</protein>
<evidence type="ECO:0000313" key="3">
    <source>
        <dbReference type="EMBL" id="KAJ7377481.1"/>
    </source>
</evidence>
<dbReference type="InterPro" id="IPR001304">
    <property type="entry name" value="C-type_lectin-like"/>
</dbReference>
<comment type="caution">
    <text evidence="3">The sequence shown here is derived from an EMBL/GenBank/DDBJ whole genome shotgun (WGS) entry which is preliminary data.</text>
</comment>
<dbReference type="Proteomes" id="UP001163046">
    <property type="component" value="Unassembled WGS sequence"/>
</dbReference>
<evidence type="ECO:0000256" key="1">
    <source>
        <dbReference type="ARBA" id="ARBA00023157"/>
    </source>
</evidence>
<dbReference type="PANTHER" id="PTHR22803">
    <property type="entry name" value="MANNOSE, PHOSPHOLIPASE, LECTIN RECEPTOR RELATED"/>
    <property type="match status" value="1"/>
</dbReference>
<dbReference type="Pfam" id="PF00059">
    <property type="entry name" value="Lectin_C"/>
    <property type="match status" value="1"/>
</dbReference>
<keyword evidence="1" id="KW-1015">Disulfide bond</keyword>
<organism evidence="3 4">
    <name type="scientific">Desmophyllum pertusum</name>
    <dbReference type="NCBI Taxonomy" id="174260"/>
    <lineage>
        <taxon>Eukaryota</taxon>
        <taxon>Metazoa</taxon>
        <taxon>Cnidaria</taxon>
        <taxon>Anthozoa</taxon>
        <taxon>Hexacorallia</taxon>
        <taxon>Scleractinia</taxon>
        <taxon>Caryophylliina</taxon>
        <taxon>Caryophylliidae</taxon>
        <taxon>Desmophyllum</taxon>
    </lineage>
</organism>
<gene>
    <name evidence="3" type="primary">MRC1_13</name>
    <name evidence="3" type="ORF">OS493_028925</name>
</gene>
<proteinExistence type="predicted"/>
<sequence length="165" mass="19180">MEFVKNFSFEFRFVSIWIGLNDRLNEGQFVWSDGTPFNSSIYNNWNDGEPDNNGDDCVELYNNRWNDVPCSSTYYYICERPKGRLSCPDGWLLHGLSCYKASKEGKTWLNAKQDCHASRGYLMKIDDASEQNFIEVFLRITGMVLLSKDIRTQVTRSYYNSVTVT</sequence>
<evidence type="ECO:0000313" key="4">
    <source>
        <dbReference type="Proteomes" id="UP001163046"/>
    </source>
</evidence>
<dbReference type="EMBL" id="MU826378">
    <property type="protein sequence ID" value="KAJ7377481.1"/>
    <property type="molecule type" value="Genomic_DNA"/>
</dbReference>
<dbReference type="Gene3D" id="3.10.100.10">
    <property type="entry name" value="Mannose-Binding Protein A, subunit A"/>
    <property type="match status" value="2"/>
</dbReference>
<evidence type="ECO:0000259" key="2">
    <source>
        <dbReference type="PROSITE" id="PS50041"/>
    </source>
</evidence>
<reference evidence="3" key="1">
    <citation type="submission" date="2023-01" db="EMBL/GenBank/DDBJ databases">
        <title>Genome assembly of the deep-sea coral Lophelia pertusa.</title>
        <authorList>
            <person name="Herrera S."/>
            <person name="Cordes E."/>
        </authorList>
    </citation>
    <scope>NUCLEOTIDE SEQUENCE</scope>
    <source>
        <strain evidence="3">USNM1676648</strain>
        <tissue evidence="3">Polyp</tissue>
    </source>
</reference>
<dbReference type="PROSITE" id="PS00615">
    <property type="entry name" value="C_TYPE_LECTIN_1"/>
    <property type="match status" value="1"/>
</dbReference>
<name>A0A9W9Z9K8_9CNID</name>
<feature type="domain" description="C-type lectin" evidence="2">
    <location>
        <begin position="1"/>
        <end position="79"/>
    </location>
</feature>
<keyword evidence="4" id="KW-1185">Reference proteome</keyword>
<dbReference type="InterPro" id="IPR018378">
    <property type="entry name" value="C-type_lectin_CS"/>
</dbReference>
<dbReference type="InterPro" id="IPR016186">
    <property type="entry name" value="C-type_lectin-like/link_sf"/>
</dbReference>
<accession>A0A9W9Z9K8</accession>
<dbReference type="AlphaFoldDB" id="A0A9W9Z9K8"/>
<dbReference type="InterPro" id="IPR016187">
    <property type="entry name" value="CTDL_fold"/>
</dbReference>
<dbReference type="SUPFAM" id="SSF56436">
    <property type="entry name" value="C-type lectin-like"/>
    <property type="match status" value="2"/>
</dbReference>
<dbReference type="OrthoDB" id="5990262at2759"/>